<dbReference type="AlphaFoldDB" id="A0A6N7X9Y4"/>
<dbReference type="InterPro" id="IPR007074">
    <property type="entry name" value="LicD/FKTN/FKRP_NTP_transf"/>
</dbReference>
<dbReference type="Pfam" id="PF04991">
    <property type="entry name" value="LicD"/>
    <property type="match status" value="1"/>
</dbReference>
<protein>
    <submittedName>
        <fullName evidence="2">LicD family protein</fullName>
    </submittedName>
</protein>
<proteinExistence type="predicted"/>
<comment type="caution">
    <text evidence="2">The sequence shown here is derived from an EMBL/GenBank/DDBJ whole genome shotgun (WGS) entry which is preliminary data.</text>
</comment>
<sequence>MNFFASKLDSHDLMHCRHHLGCSTLWSYLSRSEGVRTEFMNEIQSRILSIYKNVAKVCDKNGLRYFAINGTCLGAVRHGGFIPWDDDMDLAMPIEDLMVFLEIAPSSLPDNLELHYFGTVPSYAHIFIKVIDATTTFIEPTEISYPQRYKGVWLDITPLSSYPDSHHQQLVFSRNNKLYSRHTAASKFSITEMTTLKSKIMWILQQPKVATLRTDPLESWFYFLMGFPVKEPFSHAALWSPENPSRMIIPAKCFAKCIEMPFEDVMMHVPVGYDEYLSLQYRDYMKLPPLDKRQTHSKKGFVDLQHSYKLYQTGELSLPVEIFC</sequence>
<dbReference type="GO" id="GO:0009100">
    <property type="term" value="P:glycoprotein metabolic process"/>
    <property type="evidence" value="ECO:0007669"/>
    <property type="project" value="UniProtKB-ARBA"/>
</dbReference>
<organism evidence="2 3">
    <name type="scientific">Parafannyhessea umbonata</name>
    <dbReference type="NCBI Taxonomy" id="604330"/>
    <lineage>
        <taxon>Bacteria</taxon>
        <taxon>Bacillati</taxon>
        <taxon>Actinomycetota</taxon>
        <taxon>Coriobacteriia</taxon>
        <taxon>Coriobacteriales</taxon>
        <taxon>Atopobiaceae</taxon>
        <taxon>Parafannyhessea</taxon>
    </lineage>
</organism>
<evidence type="ECO:0000259" key="1">
    <source>
        <dbReference type="Pfam" id="PF04991"/>
    </source>
</evidence>
<evidence type="ECO:0000313" key="3">
    <source>
        <dbReference type="Proteomes" id="UP000434342"/>
    </source>
</evidence>
<dbReference type="EMBL" id="VUND01000002">
    <property type="protein sequence ID" value="MST60234.1"/>
    <property type="molecule type" value="Genomic_DNA"/>
</dbReference>
<gene>
    <name evidence="2" type="ORF">FYJ69_04815</name>
</gene>
<dbReference type="InterPro" id="IPR052942">
    <property type="entry name" value="LPS_cholinephosphotransferase"/>
</dbReference>
<accession>A0A6N7X9Y4</accession>
<feature type="domain" description="LicD/FKTN/FKRP nucleotidyltransferase" evidence="1">
    <location>
        <begin position="58"/>
        <end position="282"/>
    </location>
</feature>
<evidence type="ECO:0000313" key="2">
    <source>
        <dbReference type="EMBL" id="MST60234.1"/>
    </source>
</evidence>
<dbReference type="Proteomes" id="UP000434342">
    <property type="component" value="Unassembled WGS sequence"/>
</dbReference>
<dbReference type="PANTHER" id="PTHR43404:SF2">
    <property type="entry name" value="LIPOPOLYSACCHARIDE CHOLINEPHOSPHOTRANSFERASE LICD"/>
    <property type="match status" value="1"/>
</dbReference>
<dbReference type="PANTHER" id="PTHR43404">
    <property type="entry name" value="LIPOPOLYSACCHARIDE CHOLINEPHOSPHOTRANSFERASE LICD"/>
    <property type="match status" value="1"/>
</dbReference>
<name>A0A6N7X9Y4_9ACTN</name>
<reference evidence="2 3" key="1">
    <citation type="submission" date="2019-08" db="EMBL/GenBank/DDBJ databases">
        <title>In-depth cultivation of the pig gut microbiome towards novel bacterial diversity and tailored functional studies.</title>
        <authorList>
            <person name="Wylensek D."/>
            <person name="Hitch T.C.A."/>
            <person name="Clavel T."/>
        </authorList>
    </citation>
    <scope>NUCLEOTIDE SEQUENCE [LARGE SCALE GENOMIC DNA]</scope>
    <source>
        <strain evidence="2 3">WB01_CNA04</strain>
    </source>
</reference>